<feature type="region of interest" description="Disordered" evidence="2">
    <location>
        <begin position="438"/>
        <end position="459"/>
    </location>
</feature>
<feature type="compositionally biased region" description="Polar residues" evidence="2">
    <location>
        <begin position="487"/>
        <end position="499"/>
    </location>
</feature>
<evidence type="ECO:0000256" key="2">
    <source>
        <dbReference type="SAM" id="MobiDB-lite"/>
    </source>
</evidence>
<feature type="compositionally biased region" description="Pro residues" evidence="2">
    <location>
        <begin position="444"/>
        <end position="453"/>
    </location>
</feature>
<feature type="compositionally biased region" description="Basic and acidic residues" evidence="2">
    <location>
        <begin position="580"/>
        <end position="592"/>
    </location>
</feature>
<organism evidence="4 5">
    <name type="scientific">Remersonia thermophila</name>
    <dbReference type="NCBI Taxonomy" id="72144"/>
    <lineage>
        <taxon>Eukaryota</taxon>
        <taxon>Fungi</taxon>
        <taxon>Dikarya</taxon>
        <taxon>Ascomycota</taxon>
        <taxon>Pezizomycotina</taxon>
        <taxon>Sordariomycetes</taxon>
        <taxon>Sordariomycetidae</taxon>
        <taxon>Sordariales</taxon>
        <taxon>Sordariales incertae sedis</taxon>
        <taxon>Remersonia</taxon>
    </lineage>
</organism>
<feature type="compositionally biased region" description="Basic and acidic residues" evidence="2">
    <location>
        <begin position="617"/>
        <end position="630"/>
    </location>
</feature>
<feature type="compositionally biased region" description="Basic residues" evidence="2">
    <location>
        <begin position="770"/>
        <end position="780"/>
    </location>
</feature>
<feature type="compositionally biased region" description="Pro residues" evidence="2">
    <location>
        <begin position="84"/>
        <end position="107"/>
    </location>
</feature>
<keyword evidence="5" id="KW-1185">Reference proteome</keyword>
<feature type="region of interest" description="Disordered" evidence="2">
    <location>
        <begin position="1"/>
        <end position="23"/>
    </location>
</feature>
<dbReference type="RefSeq" id="XP_070866021.1">
    <property type="nucleotide sequence ID" value="XM_071011075.1"/>
</dbReference>
<keyword evidence="1" id="KW-0863">Zinc-finger</keyword>
<gene>
    <name evidence="4" type="ORF">VTJ83DRAFT_4571</name>
</gene>
<feature type="compositionally biased region" description="Basic and acidic residues" evidence="2">
    <location>
        <begin position="500"/>
        <end position="512"/>
    </location>
</feature>
<name>A0ABR4DAA8_9PEZI</name>
<feature type="region of interest" description="Disordered" evidence="2">
    <location>
        <begin position="475"/>
        <end position="790"/>
    </location>
</feature>
<feature type="compositionally biased region" description="Basic and acidic residues" evidence="2">
    <location>
        <begin position="279"/>
        <end position="292"/>
    </location>
</feature>
<feature type="compositionally biased region" description="Pro residues" evidence="2">
    <location>
        <begin position="189"/>
        <end position="245"/>
    </location>
</feature>
<dbReference type="Proteomes" id="UP001600064">
    <property type="component" value="Unassembled WGS sequence"/>
</dbReference>
<dbReference type="GeneID" id="98125719"/>
<dbReference type="PROSITE" id="PS50158">
    <property type="entry name" value="ZF_CCHC"/>
    <property type="match status" value="1"/>
</dbReference>
<dbReference type="SUPFAM" id="SSF57756">
    <property type="entry name" value="Retrovirus zinc finger-like domains"/>
    <property type="match status" value="1"/>
</dbReference>
<evidence type="ECO:0000256" key="1">
    <source>
        <dbReference type="PROSITE-ProRule" id="PRU00047"/>
    </source>
</evidence>
<feature type="domain" description="CCHC-type" evidence="3">
    <location>
        <begin position="22"/>
        <end position="37"/>
    </location>
</feature>
<dbReference type="InterPro" id="IPR001878">
    <property type="entry name" value="Znf_CCHC"/>
</dbReference>
<feature type="compositionally biased region" description="Basic and acidic residues" evidence="2">
    <location>
        <begin position="711"/>
        <end position="744"/>
    </location>
</feature>
<feature type="compositionally biased region" description="Polar residues" evidence="2">
    <location>
        <begin position="593"/>
        <end position="602"/>
    </location>
</feature>
<feature type="compositionally biased region" description="Basic and acidic residues" evidence="2">
    <location>
        <begin position="781"/>
        <end position="790"/>
    </location>
</feature>
<feature type="compositionally biased region" description="Basic and acidic residues" evidence="2">
    <location>
        <begin position="522"/>
        <end position="551"/>
    </location>
</feature>
<accession>A0ABR4DAA8</accession>
<reference evidence="4 5" key="1">
    <citation type="journal article" date="2024" name="Commun. Biol.">
        <title>Comparative genomic analysis of thermophilic fungi reveals convergent evolutionary adaptations and gene losses.</title>
        <authorList>
            <person name="Steindorff A.S."/>
            <person name="Aguilar-Pontes M.V."/>
            <person name="Robinson A.J."/>
            <person name="Andreopoulos B."/>
            <person name="LaButti K."/>
            <person name="Kuo A."/>
            <person name="Mondo S."/>
            <person name="Riley R."/>
            <person name="Otillar R."/>
            <person name="Haridas S."/>
            <person name="Lipzen A."/>
            <person name="Grimwood J."/>
            <person name="Schmutz J."/>
            <person name="Clum A."/>
            <person name="Reid I.D."/>
            <person name="Moisan M.C."/>
            <person name="Butler G."/>
            <person name="Nguyen T.T.M."/>
            <person name="Dewar K."/>
            <person name="Conant G."/>
            <person name="Drula E."/>
            <person name="Henrissat B."/>
            <person name="Hansel C."/>
            <person name="Singer S."/>
            <person name="Hutchinson M.I."/>
            <person name="de Vries R.P."/>
            <person name="Natvig D.O."/>
            <person name="Powell A.J."/>
            <person name="Tsang A."/>
            <person name="Grigoriev I.V."/>
        </authorList>
    </citation>
    <scope>NUCLEOTIDE SEQUENCE [LARGE SCALE GENOMIC DNA]</scope>
    <source>
        <strain evidence="4 5">ATCC 22073</strain>
    </source>
</reference>
<protein>
    <recommendedName>
        <fullName evidence="3">CCHC-type domain-containing protein</fullName>
    </recommendedName>
</protein>
<evidence type="ECO:0000259" key="3">
    <source>
        <dbReference type="PROSITE" id="PS50158"/>
    </source>
</evidence>
<keyword evidence="1" id="KW-0479">Metal-binding</keyword>
<feature type="compositionally biased region" description="Basic and acidic residues" evidence="2">
    <location>
        <begin position="638"/>
        <end position="671"/>
    </location>
</feature>
<feature type="compositionally biased region" description="Pro residues" evidence="2">
    <location>
        <begin position="116"/>
        <end position="136"/>
    </location>
</feature>
<comment type="caution">
    <text evidence="4">The sequence shown here is derived from an EMBL/GenBank/DDBJ whole genome shotgun (WGS) entry which is preliminary data.</text>
</comment>
<feature type="region of interest" description="Disordered" evidence="2">
    <location>
        <begin position="36"/>
        <end position="348"/>
    </location>
</feature>
<feature type="compositionally biased region" description="Pro residues" evidence="2">
    <location>
        <begin position="143"/>
        <end position="164"/>
    </location>
</feature>
<evidence type="ECO:0000313" key="5">
    <source>
        <dbReference type="Proteomes" id="UP001600064"/>
    </source>
</evidence>
<evidence type="ECO:0000313" key="4">
    <source>
        <dbReference type="EMBL" id="KAL2267294.1"/>
    </source>
</evidence>
<proteinExistence type="predicted"/>
<feature type="compositionally biased region" description="Basic and acidic residues" evidence="2">
    <location>
        <begin position="303"/>
        <end position="334"/>
    </location>
</feature>
<dbReference type="InterPro" id="IPR036875">
    <property type="entry name" value="Znf_CCHC_sf"/>
</dbReference>
<sequence length="790" mass="87719">MTQTTVADTAPGRTSKEDEPTCYNCGTKGHLFIACPEPTRPVPAGLQKWKENKEQGHGNASKAVVTRYYPPPPPGAAPGVTYGQPPPPFPPGVPPPPSTQGYPPPGYPQAAYPGSYQPPPPPPQYGQYPAPPPPLGPYGNTQAPPPPYGQPQYPPPYPSPPAYYPPGGGHPAGPSPVPVTAPGAYPPQQYGPPPPPPPGVGPYAAPYPAPTPPPPLAAQYPPAQPPPYGPPPPPSGAYPPPPPGWHPSQGAPFPSDASPAGPRGRDRKNHHGSKRHQNRDKPRNNQDKRGRGESQNQRQDHRHGKDERLEPEERRREVQDTPQQRSDEKETEKNDGDEEDAGKWDPELLEELKIAFPEIKTKAADPVGIPLPLEYTEDPTIPPAYNATCVKSPYFNADNKEEFGRSIRQDPSSWVLLFSDPVFKQYRGMIKRQFPESDFEYPTYEPPGPPPSPSSVQLPSRFYVDPVALKEAREAFNQAIQKAHGSNEPTPNGYQASSQDHQRPDRDEEGRPPKRPVMDGAETERDMKRARRDHPQDGRPRDDARRTETPNHPHHSQRRQSPTPPRYGPDADFRGAQPGESHRRGSSPDRRYSNPQHSNSRYSDYGDAKHYYTPSQPERRTTFADKRQDSGYHSAQSVDRDRATPRYRDDDRERDYRHPGSAADRDRGDAYRRRRSPSRTRSPSMRPSSSHRRNSSVGRRDTPPRPSSRGGADRDRDRGHGGRAGRDSTRSDSPQGRRSERSRSESPLTALEAELLGMASEPEEKEAKKPAAKKPVKKRAVVHEAFGRRW</sequence>
<keyword evidence="1" id="KW-0862">Zinc</keyword>
<feature type="compositionally biased region" description="Low complexity" evidence="2">
    <location>
        <begin position="679"/>
        <end position="688"/>
    </location>
</feature>
<feature type="compositionally biased region" description="Basic residues" evidence="2">
    <location>
        <begin position="265"/>
        <end position="278"/>
    </location>
</feature>
<dbReference type="EMBL" id="JAZGUE010000004">
    <property type="protein sequence ID" value="KAL2267294.1"/>
    <property type="molecule type" value="Genomic_DNA"/>
</dbReference>